<dbReference type="Proteomes" id="UP000053989">
    <property type="component" value="Unassembled WGS sequence"/>
</dbReference>
<reference evidence="2" key="2">
    <citation type="submission" date="2015-01" db="EMBL/GenBank/DDBJ databases">
        <title>Evolutionary Origins and Diversification of the Mycorrhizal Mutualists.</title>
        <authorList>
            <consortium name="DOE Joint Genome Institute"/>
            <consortium name="Mycorrhizal Genomics Consortium"/>
            <person name="Kohler A."/>
            <person name="Kuo A."/>
            <person name="Nagy L.G."/>
            <person name="Floudas D."/>
            <person name="Copeland A."/>
            <person name="Barry K.W."/>
            <person name="Cichocki N."/>
            <person name="Veneault-Fourrey C."/>
            <person name="LaButti K."/>
            <person name="Lindquist E.A."/>
            <person name="Lipzen A."/>
            <person name="Lundell T."/>
            <person name="Morin E."/>
            <person name="Murat C."/>
            <person name="Riley R."/>
            <person name="Ohm R."/>
            <person name="Sun H."/>
            <person name="Tunlid A."/>
            <person name="Henrissat B."/>
            <person name="Grigoriev I.V."/>
            <person name="Hibbett D.S."/>
            <person name="Martin F."/>
        </authorList>
    </citation>
    <scope>NUCLEOTIDE SEQUENCE [LARGE SCALE GENOMIC DNA]</scope>
    <source>
        <strain evidence="2">Foug A</strain>
    </source>
</reference>
<gene>
    <name evidence="1" type="ORF">SCLCIDRAFT_1222224</name>
</gene>
<reference evidence="1 2" key="1">
    <citation type="submission" date="2014-04" db="EMBL/GenBank/DDBJ databases">
        <authorList>
            <consortium name="DOE Joint Genome Institute"/>
            <person name="Kuo A."/>
            <person name="Kohler A."/>
            <person name="Nagy L.G."/>
            <person name="Floudas D."/>
            <person name="Copeland A."/>
            <person name="Barry K.W."/>
            <person name="Cichocki N."/>
            <person name="Veneault-Fourrey C."/>
            <person name="LaButti K."/>
            <person name="Lindquist E.A."/>
            <person name="Lipzen A."/>
            <person name="Lundell T."/>
            <person name="Morin E."/>
            <person name="Murat C."/>
            <person name="Sun H."/>
            <person name="Tunlid A."/>
            <person name="Henrissat B."/>
            <person name="Grigoriev I.V."/>
            <person name="Hibbett D.S."/>
            <person name="Martin F."/>
            <person name="Nordberg H.P."/>
            <person name="Cantor M.N."/>
            <person name="Hua S.X."/>
        </authorList>
    </citation>
    <scope>NUCLEOTIDE SEQUENCE [LARGE SCALE GENOMIC DNA]</scope>
    <source>
        <strain evidence="1 2">Foug A</strain>
    </source>
</reference>
<dbReference type="AlphaFoldDB" id="A0A0C2ZNR8"/>
<accession>A0A0C2ZNR8</accession>
<dbReference type="HOGENOM" id="CLU_3051711_0_0_1"/>
<proteinExistence type="predicted"/>
<keyword evidence="2" id="KW-1185">Reference proteome</keyword>
<dbReference type="EMBL" id="KN822159">
    <property type="protein sequence ID" value="KIM54252.1"/>
    <property type="molecule type" value="Genomic_DNA"/>
</dbReference>
<evidence type="ECO:0000313" key="2">
    <source>
        <dbReference type="Proteomes" id="UP000053989"/>
    </source>
</evidence>
<protein>
    <submittedName>
        <fullName evidence="1">Uncharacterized protein</fullName>
    </submittedName>
</protein>
<sequence length="54" mass="6085">MRAQWASGCRKDEWETTVRMCGLKLASSIGDADAFKIETTPAVLRDYPEEEYGT</sequence>
<name>A0A0C2ZNR8_9AGAM</name>
<organism evidence="1 2">
    <name type="scientific">Scleroderma citrinum Foug A</name>
    <dbReference type="NCBI Taxonomy" id="1036808"/>
    <lineage>
        <taxon>Eukaryota</taxon>
        <taxon>Fungi</taxon>
        <taxon>Dikarya</taxon>
        <taxon>Basidiomycota</taxon>
        <taxon>Agaricomycotina</taxon>
        <taxon>Agaricomycetes</taxon>
        <taxon>Agaricomycetidae</taxon>
        <taxon>Boletales</taxon>
        <taxon>Sclerodermatineae</taxon>
        <taxon>Sclerodermataceae</taxon>
        <taxon>Scleroderma</taxon>
    </lineage>
</organism>
<evidence type="ECO:0000313" key="1">
    <source>
        <dbReference type="EMBL" id="KIM54252.1"/>
    </source>
</evidence>
<dbReference type="InParanoid" id="A0A0C2ZNR8"/>